<evidence type="ECO:0000256" key="1">
    <source>
        <dbReference type="SAM" id="MobiDB-lite"/>
    </source>
</evidence>
<dbReference type="HOGENOM" id="CLU_2123520_0_0_1"/>
<dbReference type="AlphaFoldDB" id="E9HVW2"/>
<evidence type="ECO:0000313" key="3">
    <source>
        <dbReference type="Proteomes" id="UP000000305"/>
    </source>
</evidence>
<protein>
    <submittedName>
        <fullName evidence="2">Uncharacterized protein</fullName>
    </submittedName>
</protein>
<sequence>MNDNILRSLTGEVYFDVGQLEVTQHDVQLAKLYKDLEQKIQQEEVEEQWELFGELEQDQERKQEQERELEEQQRTCVGQRAKLTPITSDQMTFVNHHGRSWPRLARHTVRLLCL</sequence>
<feature type="compositionally biased region" description="Basic and acidic residues" evidence="1">
    <location>
        <begin position="58"/>
        <end position="73"/>
    </location>
</feature>
<gene>
    <name evidence="2" type="ORF">DAPPUDRAFT_118534</name>
</gene>
<dbReference type="InParanoid" id="E9HVW2"/>
<feature type="region of interest" description="Disordered" evidence="1">
    <location>
        <begin position="56"/>
        <end position="76"/>
    </location>
</feature>
<accession>E9HVW2</accession>
<organism evidence="2 3">
    <name type="scientific">Daphnia pulex</name>
    <name type="common">Water flea</name>
    <dbReference type="NCBI Taxonomy" id="6669"/>
    <lineage>
        <taxon>Eukaryota</taxon>
        <taxon>Metazoa</taxon>
        <taxon>Ecdysozoa</taxon>
        <taxon>Arthropoda</taxon>
        <taxon>Crustacea</taxon>
        <taxon>Branchiopoda</taxon>
        <taxon>Diplostraca</taxon>
        <taxon>Cladocera</taxon>
        <taxon>Anomopoda</taxon>
        <taxon>Daphniidae</taxon>
        <taxon>Daphnia</taxon>
    </lineage>
</organism>
<name>E9HVW2_DAPPU</name>
<evidence type="ECO:0000313" key="2">
    <source>
        <dbReference type="EMBL" id="EFX64118.1"/>
    </source>
</evidence>
<dbReference type="KEGG" id="dpx:DAPPUDRAFT_118534"/>
<proteinExistence type="predicted"/>
<keyword evidence="3" id="KW-1185">Reference proteome</keyword>
<reference evidence="2 3" key="1">
    <citation type="journal article" date="2011" name="Science">
        <title>The ecoresponsive genome of Daphnia pulex.</title>
        <authorList>
            <person name="Colbourne J.K."/>
            <person name="Pfrender M.E."/>
            <person name="Gilbert D."/>
            <person name="Thomas W.K."/>
            <person name="Tucker A."/>
            <person name="Oakley T.H."/>
            <person name="Tokishita S."/>
            <person name="Aerts A."/>
            <person name="Arnold G.J."/>
            <person name="Basu M.K."/>
            <person name="Bauer D.J."/>
            <person name="Caceres C.E."/>
            <person name="Carmel L."/>
            <person name="Casola C."/>
            <person name="Choi J.H."/>
            <person name="Detter J.C."/>
            <person name="Dong Q."/>
            <person name="Dusheyko S."/>
            <person name="Eads B.D."/>
            <person name="Frohlich T."/>
            <person name="Geiler-Samerotte K.A."/>
            <person name="Gerlach D."/>
            <person name="Hatcher P."/>
            <person name="Jogdeo S."/>
            <person name="Krijgsveld J."/>
            <person name="Kriventseva E.V."/>
            <person name="Kultz D."/>
            <person name="Laforsch C."/>
            <person name="Lindquist E."/>
            <person name="Lopez J."/>
            <person name="Manak J.R."/>
            <person name="Muller J."/>
            <person name="Pangilinan J."/>
            <person name="Patwardhan R.P."/>
            <person name="Pitluck S."/>
            <person name="Pritham E.J."/>
            <person name="Rechtsteiner A."/>
            <person name="Rho M."/>
            <person name="Rogozin I.B."/>
            <person name="Sakarya O."/>
            <person name="Salamov A."/>
            <person name="Schaack S."/>
            <person name="Shapiro H."/>
            <person name="Shiga Y."/>
            <person name="Skalitzky C."/>
            <person name="Smith Z."/>
            <person name="Souvorov A."/>
            <person name="Sung W."/>
            <person name="Tang Z."/>
            <person name="Tsuchiya D."/>
            <person name="Tu H."/>
            <person name="Vos H."/>
            <person name="Wang M."/>
            <person name="Wolf Y.I."/>
            <person name="Yamagata H."/>
            <person name="Yamada T."/>
            <person name="Ye Y."/>
            <person name="Shaw J.R."/>
            <person name="Andrews J."/>
            <person name="Crease T.J."/>
            <person name="Tang H."/>
            <person name="Lucas S.M."/>
            <person name="Robertson H.M."/>
            <person name="Bork P."/>
            <person name="Koonin E.V."/>
            <person name="Zdobnov E.M."/>
            <person name="Grigoriev I.V."/>
            <person name="Lynch M."/>
            <person name="Boore J.L."/>
        </authorList>
    </citation>
    <scope>NUCLEOTIDE SEQUENCE [LARGE SCALE GENOMIC DNA]</scope>
</reference>
<dbReference type="Proteomes" id="UP000000305">
    <property type="component" value="Unassembled WGS sequence"/>
</dbReference>
<dbReference type="EMBL" id="GL732877">
    <property type="protein sequence ID" value="EFX64118.1"/>
    <property type="molecule type" value="Genomic_DNA"/>
</dbReference>